<organism evidence="4 5">
    <name type="scientific">Nepenthes gracilis</name>
    <name type="common">Slender pitcher plant</name>
    <dbReference type="NCBI Taxonomy" id="150966"/>
    <lineage>
        <taxon>Eukaryota</taxon>
        <taxon>Viridiplantae</taxon>
        <taxon>Streptophyta</taxon>
        <taxon>Embryophyta</taxon>
        <taxon>Tracheophyta</taxon>
        <taxon>Spermatophyta</taxon>
        <taxon>Magnoliopsida</taxon>
        <taxon>eudicotyledons</taxon>
        <taxon>Gunneridae</taxon>
        <taxon>Pentapetalae</taxon>
        <taxon>Caryophyllales</taxon>
        <taxon>Nepenthaceae</taxon>
        <taxon>Nepenthes</taxon>
    </lineage>
</organism>
<dbReference type="GO" id="GO:0019464">
    <property type="term" value="P:glycine decarboxylation via glycine cleavage system"/>
    <property type="evidence" value="ECO:0007669"/>
    <property type="project" value="TreeGrafter"/>
</dbReference>
<keyword evidence="5" id="KW-1185">Reference proteome</keyword>
<dbReference type="Gene3D" id="1.25.40.10">
    <property type="entry name" value="Tetratricopeptide repeat domain"/>
    <property type="match status" value="1"/>
</dbReference>
<dbReference type="PANTHER" id="PTHR11773">
    <property type="entry name" value="GLYCINE DEHYDROGENASE, DECARBOXYLATING"/>
    <property type="match status" value="1"/>
</dbReference>
<evidence type="ECO:0000256" key="1">
    <source>
        <dbReference type="ARBA" id="ARBA00022737"/>
    </source>
</evidence>
<keyword evidence="3" id="KW-0812">Transmembrane</keyword>
<keyword evidence="3" id="KW-0472">Membrane</keyword>
<dbReference type="GO" id="GO:0030170">
    <property type="term" value="F:pyridoxal phosphate binding"/>
    <property type="evidence" value="ECO:0007669"/>
    <property type="project" value="TreeGrafter"/>
</dbReference>
<dbReference type="Gene3D" id="3.40.640.10">
    <property type="entry name" value="Type I PLP-dependent aspartate aminotransferase-like (Major domain)"/>
    <property type="match status" value="1"/>
</dbReference>
<sequence>MYAKCGEIKCAEDVFNESIDGNVASWTSLMAGYMQNDCVEEEVILFNKMRDGLVAEANLVSWTTMIIGYTQLGHPSKALKLLVDKRWIGILPKSVTTASVLSASALIGHFNMGKTVHCLGTATASSWMDKQGRKSLLITSFSGMATSMLLLPLSFTWKVRGDHHRNVCSIPVSAHGTNLATAARCGMKIVSVGTDAKGNINMEDLRRATEANKDNLSALMVTYPSTHGIYEEGIDEICEIIHGSGSKLTTFQLVKSLILTTWGDILSTAFFALLYSLASYVGPHLIDTLVHYLDGGWGY</sequence>
<reference evidence="4" key="1">
    <citation type="submission" date="2023-05" db="EMBL/GenBank/DDBJ databases">
        <title>Nepenthes gracilis genome sequencing.</title>
        <authorList>
            <person name="Fukushima K."/>
        </authorList>
    </citation>
    <scope>NUCLEOTIDE SEQUENCE</scope>
    <source>
        <strain evidence="4">SING2019-196</strain>
    </source>
</reference>
<dbReference type="Pfam" id="PF01535">
    <property type="entry name" value="PPR"/>
    <property type="match status" value="2"/>
</dbReference>
<dbReference type="GO" id="GO:0005739">
    <property type="term" value="C:mitochondrion"/>
    <property type="evidence" value="ECO:0007669"/>
    <property type="project" value="TreeGrafter"/>
</dbReference>
<name>A0AAD3Y632_NEPGR</name>
<dbReference type="InterPro" id="IPR002885">
    <property type="entry name" value="PPR_rpt"/>
</dbReference>
<dbReference type="GO" id="GO:0005960">
    <property type="term" value="C:glycine cleavage complex"/>
    <property type="evidence" value="ECO:0007669"/>
    <property type="project" value="TreeGrafter"/>
</dbReference>
<protein>
    <recommendedName>
        <fullName evidence="6">Pentatricopeptide repeat-containing protein</fullName>
    </recommendedName>
</protein>
<dbReference type="GO" id="GO:0004375">
    <property type="term" value="F:glycine dehydrogenase (decarboxylating) activity"/>
    <property type="evidence" value="ECO:0007669"/>
    <property type="project" value="InterPro"/>
</dbReference>
<dbReference type="InterPro" id="IPR015421">
    <property type="entry name" value="PyrdxlP-dep_Trfase_major"/>
</dbReference>
<evidence type="ECO:0008006" key="6">
    <source>
        <dbReference type="Google" id="ProtNLM"/>
    </source>
</evidence>
<dbReference type="AlphaFoldDB" id="A0AAD3Y632"/>
<evidence type="ECO:0000313" key="4">
    <source>
        <dbReference type="EMBL" id="GMH30643.1"/>
    </source>
</evidence>
<dbReference type="InterPro" id="IPR020581">
    <property type="entry name" value="GDC_P"/>
</dbReference>
<dbReference type="GO" id="GO:0009941">
    <property type="term" value="C:chloroplast envelope"/>
    <property type="evidence" value="ECO:0007669"/>
    <property type="project" value="TreeGrafter"/>
</dbReference>
<dbReference type="PANTHER" id="PTHR11773:SF1">
    <property type="entry name" value="GLYCINE DEHYDROGENASE (DECARBOXYLATING), MITOCHONDRIAL"/>
    <property type="match status" value="1"/>
</dbReference>
<gene>
    <name evidence="4" type="ORF">Nepgr_032486</name>
</gene>
<dbReference type="PROSITE" id="PS51375">
    <property type="entry name" value="PPR"/>
    <property type="match status" value="1"/>
</dbReference>
<keyword evidence="3" id="KW-1133">Transmembrane helix</keyword>
<evidence type="ECO:0000256" key="3">
    <source>
        <dbReference type="SAM" id="Phobius"/>
    </source>
</evidence>
<evidence type="ECO:0000256" key="2">
    <source>
        <dbReference type="PROSITE-ProRule" id="PRU00708"/>
    </source>
</evidence>
<dbReference type="InterPro" id="IPR015424">
    <property type="entry name" value="PyrdxlP-dep_Trfase"/>
</dbReference>
<dbReference type="GO" id="GO:0016594">
    <property type="term" value="F:glycine binding"/>
    <property type="evidence" value="ECO:0007669"/>
    <property type="project" value="TreeGrafter"/>
</dbReference>
<dbReference type="EMBL" id="BSYO01000038">
    <property type="protein sequence ID" value="GMH30643.1"/>
    <property type="molecule type" value="Genomic_DNA"/>
</dbReference>
<comment type="caution">
    <text evidence="4">The sequence shown here is derived from an EMBL/GenBank/DDBJ whole genome shotgun (WGS) entry which is preliminary data.</text>
</comment>
<feature type="transmembrane region" description="Helical" evidence="3">
    <location>
        <begin position="136"/>
        <end position="157"/>
    </location>
</feature>
<proteinExistence type="predicted"/>
<dbReference type="InterPro" id="IPR011990">
    <property type="entry name" value="TPR-like_helical_dom_sf"/>
</dbReference>
<feature type="repeat" description="PPR" evidence="2">
    <location>
        <begin position="58"/>
        <end position="92"/>
    </location>
</feature>
<accession>A0AAD3Y632</accession>
<dbReference type="SUPFAM" id="SSF53383">
    <property type="entry name" value="PLP-dependent transferases"/>
    <property type="match status" value="1"/>
</dbReference>
<keyword evidence="1" id="KW-0677">Repeat</keyword>
<dbReference type="Proteomes" id="UP001279734">
    <property type="component" value="Unassembled WGS sequence"/>
</dbReference>
<dbReference type="GO" id="GO:0048046">
    <property type="term" value="C:apoplast"/>
    <property type="evidence" value="ECO:0007669"/>
    <property type="project" value="TreeGrafter"/>
</dbReference>
<evidence type="ECO:0000313" key="5">
    <source>
        <dbReference type="Proteomes" id="UP001279734"/>
    </source>
</evidence>